<dbReference type="PANTHER" id="PTHR34582:SF7">
    <property type="entry name" value="UPF0702 TRANSMEMBRANE PROTEIN YDFS"/>
    <property type="match status" value="1"/>
</dbReference>
<dbReference type="PANTHER" id="PTHR34582">
    <property type="entry name" value="UPF0702 TRANSMEMBRANE PROTEIN YCAP"/>
    <property type="match status" value="1"/>
</dbReference>
<evidence type="ECO:0000256" key="4">
    <source>
        <dbReference type="ARBA" id="ARBA00022692"/>
    </source>
</evidence>
<comment type="caution">
    <text evidence="10">The sequence shown here is derived from an EMBL/GenBank/DDBJ whole genome shotgun (WGS) entry which is preliminary data.</text>
</comment>
<dbReference type="AlphaFoldDB" id="F7NIA8"/>
<dbReference type="Gene3D" id="3.30.240.20">
    <property type="entry name" value="bsu07140 like domains"/>
    <property type="match status" value="2"/>
</dbReference>
<dbReference type="GO" id="GO:0005886">
    <property type="term" value="C:plasma membrane"/>
    <property type="evidence" value="ECO:0007669"/>
    <property type="project" value="UniProtKB-SubCell"/>
</dbReference>
<name>F7NIA8_9FIRM</name>
<evidence type="ECO:0000256" key="7">
    <source>
        <dbReference type="SAM" id="Phobius"/>
    </source>
</evidence>
<comment type="similarity">
    <text evidence="2">Belongs to the UPF0702 family.</text>
</comment>
<feature type="domain" description="YetF C-terminal" evidence="8">
    <location>
        <begin position="129"/>
        <end position="261"/>
    </location>
</feature>
<dbReference type="EMBL" id="AFGF01000072">
    <property type="protein sequence ID" value="EGO64214.1"/>
    <property type="molecule type" value="Genomic_DNA"/>
</dbReference>
<keyword evidence="4 7" id="KW-0812">Transmembrane</keyword>
<keyword evidence="3" id="KW-1003">Cell membrane</keyword>
<dbReference type="STRING" id="1009370.ALO_09034"/>
<dbReference type="InterPro" id="IPR007353">
    <property type="entry name" value="DUF421"/>
</dbReference>
<keyword evidence="11" id="KW-1185">Reference proteome</keyword>
<organism evidence="10 11">
    <name type="scientific">Acetonema longum DSM 6540</name>
    <dbReference type="NCBI Taxonomy" id="1009370"/>
    <lineage>
        <taxon>Bacteria</taxon>
        <taxon>Bacillati</taxon>
        <taxon>Bacillota</taxon>
        <taxon>Negativicutes</taxon>
        <taxon>Acetonemataceae</taxon>
        <taxon>Acetonema</taxon>
    </lineage>
</organism>
<evidence type="ECO:0000259" key="9">
    <source>
        <dbReference type="Pfam" id="PF20730"/>
    </source>
</evidence>
<feature type="domain" description="YetF-like N-terminal transmembrane" evidence="9">
    <location>
        <begin position="54"/>
        <end position="117"/>
    </location>
</feature>
<feature type="transmembrane region" description="Helical" evidence="7">
    <location>
        <begin position="51"/>
        <end position="68"/>
    </location>
</feature>
<evidence type="ECO:0000256" key="3">
    <source>
        <dbReference type="ARBA" id="ARBA00022475"/>
    </source>
</evidence>
<protein>
    <recommendedName>
        <fullName evidence="12">DUF421 domain-containing protein</fullName>
    </recommendedName>
</protein>
<proteinExistence type="inferred from homology"/>
<accession>F7NIA8</accession>
<evidence type="ECO:0000256" key="1">
    <source>
        <dbReference type="ARBA" id="ARBA00004651"/>
    </source>
</evidence>
<dbReference type="Proteomes" id="UP000003240">
    <property type="component" value="Unassembled WGS sequence"/>
</dbReference>
<keyword evidence="6 7" id="KW-0472">Membrane</keyword>
<evidence type="ECO:0000256" key="2">
    <source>
        <dbReference type="ARBA" id="ARBA00006448"/>
    </source>
</evidence>
<evidence type="ECO:0000313" key="11">
    <source>
        <dbReference type="Proteomes" id="UP000003240"/>
    </source>
</evidence>
<comment type="subcellular location">
    <subcellularLocation>
        <location evidence="1">Cell membrane</location>
        <topology evidence="1">Multi-pass membrane protein</topology>
    </subcellularLocation>
</comment>
<evidence type="ECO:0000256" key="5">
    <source>
        <dbReference type="ARBA" id="ARBA00022989"/>
    </source>
</evidence>
<dbReference type="InterPro" id="IPR023090">
    <property type="entry name" value="UPF0702_alpha/beta_dom_sf"/>
</dbReference>
<gene>
    <name evidence="10" type="ORF">ALO_09034</name>
</gene>
<reference evidence="10 11" key="1">
    <citation type="journal article" date="2011" name="EMBO J.">
        <title>Structural diversity of bacterial flagellar motors.</title>
        <authorList>
            <person name="Chen S."/>
            <person name="Beeby M."/>
            <person name="Murphy G.E."/>
            <person name="Leadbetter J.R."/>
            <person name="Hendrixson D.R."/>
            <person name="Briegel A."/>
            <person name="Li Z."/>
            <person name="Shi J."/>
            <person name="Tocheva E.I."/>
            <person name="Muller A."/>
            <person name="Dobro M.J."/>
            <person name="Jensen G.J."/>
        </authorList>
    </citation>
    <scope>NUCLEOTIDE SEQUENCE [LARGE SCALE GENOMIC DNA]</scope>
    <source>
        <strain evidence="10 11">DSM 6540</strain>
    </source>
</reference>
<evidence type="ECO:0000313" key="10">
    <source>
        <dbReference type="EMBL" id="EGO64214.1"/>
    </source>
</evidence>
<dbReference type="InterPro" id="IPR048454">
    <property type="entry name" value="YetF_N"/>
</dbReference>
<feature type="transmembrane region" description="Helical" evidence="7">
    <location>
        <begin position="110"/>
        <end position="128"/>
    </location>
</feature>
<keyword evidence="5 7" id="KW-1133">Transmembrane helix</keyword>
<dbReference type="Pfam" id="PF04239">
    <property type="entry name" value="DUF421"/>
    <property type="match status" value="1"/>
</dbReference>
<dbReference type="Pfam" id="PF20730">
    <property type="entry name" value="YetF_N"/>
    <property type="match status" value="1"/>
</dbReference>
<evidence type="ECO:0008006" key="12">
    <source>
        <dbReference type="Google" id="ProtNLM"/>
    </source>
</evidence>
<dbReference type="eggNOG" id="COG2323">
    <property type="taxonomic scope" value="Bacteria"/>
</dbReference>
<evidence type="ECO:0000256" key="6">
    <source>
        <dbReference type="ARBA" id="ARBA00023136"/>
    </source>
</evidence>
<evidence type="ECO:0000259" key="8">
    <source>
        <dbReference type="Pfam" id="PF04239"/>
    </source>
</evidence>
<sequence length="286" mass="31811">MISNIMEININKDYRNKMTEKARLGNHGIGYTMSVNNGHSRLAGVKQMNEALVVAVRGIIGFFTLLIFARALGKQQISQLTFFDYVLGITIGSTASTLTTDLDSSGWPHWVGLLTWVAAGLATQWVTLKSLKISKFINGEPVVVIMNGKILEDSMRTLRYRAADLLEQLREKGVFDLNQVAFAIVETDGQLSVLKKAEYQSVTPLDLKLTPQSAGLANEIILDGILLEEGLRQAQRDRAWLDQELQRRGIRDVSEVFLASLDPSGNLYLDTYRDHLTTPRSGGNTR</sequence>